<organism evidence="2 3">
    <name type="scientific">Culex pipiens pipiens</name>
    <name type="common">Northern house mosquito</name>
    <dbReference type="NCBI Taxonomy" id="38569"/>
    <lineage>
        <taxon>Eukaryota</taxon>
        <taxon>Metazoa</taxon>
        <taxon>Ecdysozoa</taxon>
        <taxon>Arthropoda</taxon>
        <taxon>Hexapoda</taxon>
        <taxon>Insecta</taxon>
        <taxon>Pterygota</taxon>
        <taxon>Neoptera</taxon>
        <taxon>Endopterygota</taxon>
        <taxon>Diptera</taxon>
        <taxon>Nematocera</taxon>
        <taxon>Culicoidea</taxon>
        <taxon>Culicidae</taxon>
        <taxon>Culicinae</taxon>
        <taxon>Culicini</taxon>
        <taxon>Culex</taxon>
        <taxon>Culex</taxon>
    </lineage>
</organism>
<protein>
    <submittedName>
        <fullName evidence="2">Uncharacterized protein</fullName>
    </submittedName>
</protein>
<dbReference type="EMBL" id="JBEHCU010009609">
    <property type="protein sequence ID" value="KAL1379589.1"/>
    <property type="molecule type" value="Genomic_DNA"/>
</dbReference>
<evidence type="ECO:0000313" key="3">
    <source>
        <dbReference type="Proteomes" id="UP001562425"/>
    </source>
</evidence>
<reference evidence="2 3" key="1">
    <citation type="submission" date="2024-05" db="EMBL/GenBank/DDBJ databases">
        <title>Culex pipiens pipiens assembly and annotation.</title>
        <authorList>
            <person name="Alout H."/>
            <person name="Durand T."/>
        </authorList>
    </citation>
    <scope>NUCLEOTIDE SEQUENCE [LARGE SCALE GENOMIC DNA]</scope>
    <source>
        <strain evidence="2">HA-2024</strain>
        <tissue evidence="2">Whole body</tissue>
    </source>
</reference>
<keyword evidence="3" id="KW-1185">Reference proteome</keyword>
<gene>
    <name evidence="2" type="ORF">pipiens_014790</name>
</gene>
<sequence>MPRVPAVVFSAPSITGGESSGAAGGSSTADGTPPTADNHCERNHKFYAKVSIDFGLLITTLVQMRVVVVRPTSHTLYQAQVLLVGRDLPRHRSPDVLSACLVEAHGRGAGYKTLTENPTS</sequence>
<proteinExistence type="predicted"/>
<accession>A0ABD1CT45</accession>
<dbReference type="AlphaFoldDB" id="A0ABD1CT45"/>
<feature type="region of interest" description="Disordered" evidence="1">
    <location>
        <begin position="10"/>
        <end position="37"/>
    </location>
</feature>
<dbReference type="Proteomes" id="UP001562425">
    <property type="component" value="Unassembled WGS sequence"/>
</dbReference>
<evidence type="ECO:0000256" key="1">
    <source>
        <dbReference type="SAM" id="MobiDB-lite"/>
    </source>
</evidence>
<name>A0ABD1CT45_CULPP</name>
<evidence type="ECO:0000313" key="2">
    <source>
        <dbReference type="EMBL" id="KAL1379589.1"/>
    </source>
</evidence>
<comment type="caution">
    <text evidence="2">The sequence shown here is derived from an EMBL/GenBank/DDBJ whole genome shotgun (WGS) entry which is preliminary data.</text>
</comment>